<dbReference type="RefSeq" id="WP_089275644.1">
    <property type="nucleotide sequence ID" value="NZ_FZOC01000012.1"/>
</dbReference>
<gene>
    <name evidence="1" type="ORF">SAMN04488503_0154</name>
</gene>
<proteinExistence type="predicted"/>
<protein>
    <submittedName>
        <fullName evidence="1">Uncharacterized protein</fullName>
    </submittedName>
</protein>
<dbReference type="AlphaFoldDB" id="A0A239D842"/>
<accession>A0A239D842</accession>
<organism evidence="1 2">
    <name type="scientific">Humidesulfovibrio mexicanus</name>
    <dbReference type="NCBI Taxonomy" id="147047"/>
    <lineage>
        <taxon>Bacteria</taxon>
        <taxon>Pseudomonadati</taxon>
        <taxon>Thermodesulfobacteriota</taxon>
        <taxon>Desulfovibrionia</taxon>
        <taxon>Desulfovibrionales</taxon>
        <taxon>Desulfovibrionaceae</taxon>
        <taxon>Humidesulfovibrio</taxon>
    </lineage>
</organism>
<evidence type="ECO:0000313" key="2">
    <source>
        <dbReference type="Proteomes" id="UP000198324"/>
    </source>
</evidence>
<reference evidence="1 2" key="1">
    <citation type="submission" date="2017-06" db="EMBL/GenBank/DDBJ databases">
        <authorList>
            <person name="Kim H.J."/>
            <person name="Triplett B.A."/>
        </authorList>
    </citation>
    <scope>NUCLEOTIDE SEQUENCE [LARGE SCALE GENOMIC DNA]</scope>
    <source>
        <strain evidence="1 2">DSM 13116</strain>
    </source>
</reference>
<keyword evidence="2" id="KW-1185">Reference proteome</keyword>
<name>A0A239D842_9BACT</name>
<dbReference type="EMBL" id="FZOC01000012">
    <property type="protein sequence ID" value="SNS28449.1"/>
    <property type="molecule type" value="Genomic_DNA"/>
</dbReference>
<evidence type="ECO:0000313" key="1">
    <source>
        <dbReference type="EMBL" id="SNS28449.1"/>
    </source>
</evidence>
<sequence>MNIGDIIALRDCLTVAHHVPGRIRIRFSLALLARPEAKALLAASGDGRGVPGFRGMRLNAAARSVVIEYDPVVIPPDKLDEALTTGDRPRLAALVEEFTALAAQAAR</sequence>
<dbReference type="OrthoDB" id="9131875at2"/>
<dbReference type="Proteomes" id="UP000198324">
    <property type="component" value="Unassembled WGS sequence"/>
</dbReference>